<evidence type="ECO:0000256" key="5">
    <source>
        <dbReference type="SAM" id="Phobius"/>
    </source>
</evidence>
<comment type="subcellular location">
    <subcellularLocation>
        <location evidence="1">Membrane</location>
        <topology evidence="1">Multi-pass membrane protein</topology>
    </subcellularLocation>
</comment>
<gene>
    <name evidence="7" type="ORF">SAMN02745172_00007</name>
</gene>
<dbReference type="Pfam" id="PF04932">
    <property type="entry name" value="Wzy_C"/>
    <property type="match status" value="1"/>
</dbReference>
<feature type="transmembrane region" description="Helical" evidence="5">
    <location>
        <begin position="108"/>
        <end position="128"/>
    </location>
</feature>
<dbReference type="EMBL" id="FRXO01000001">
    <property type="protein sequence ID" value="SHO59629.1"/>
    <property type="molecule type" value="Genomic_DNA"/>
</dbReference>
<keyword evidence="4 5" id="KW-0472">Membrane</keyword>
<feature type="transmembrane region" description="Helical" evidence="5">
    <location>
        <begin position="207"/>
        <end position="223"/>
    </location>
</feature>
<keyword evidence="2 5" id="KW-0812">Transmembrane</keyword>
<keyword evidence="8" id="KW-1185">Reference proteome</keyword>
<evidence type="ECO:0000256" key="1">
    <source>
        <dbReference type="ARBA" id="ARBA00004141"/>
    </source>
</evidence>
<feature type="transmembrane region" description="Helical" evidence="5">
    <location>
        <begin position="140"/>
        <end position="160"/>
    </location>
</feature>
<dbReference type="InterPro" id="IPR051533">
    <property type="entry name" value="WaaL-like"/>
</dbReference>
<dbReference type="AlphaFoldDB" id="A0A1M7Z404"/>
<dbReference type="PANTHER" id="PTHR37422:SF13">
    <property type="entry name" value="LIPOPOLYSACCHARIDE BIOSYNTHESIS PROTEIN PA4999-RELATED"/>
    <property type="match status" value="1"/>
</dbReference>
<evidence type="ECO:0000256" key="3">
    <source>
        <dbReference type="ARBA" id="ARBA00022989"/>
    </source>
</evidence>
<keyword evidence="7" id="KW-0436">Ligase</keyword>
<dbReference type="STRING" id="1123029.SAMN02745172_00007"/>
<feature type="domain" description="O-antigen ligase-related" evidence="6">
    <location>
        <begin position="211"/>
        <end position="357"/>
    </location>
</feature>
<sequence>MRPLFPTKATAMPHPAGAVAHRPRDPFTIIVYATIFGVAAVPLHPFWLATYLAWTLAGAWALSTDSGLRTAIFRDATLRRMALIFAFMAVWMAVGVVGRGQFASGRTWSATWNIVPVFLFAVTVIAATRRDAGLARALPLVAGVLVALGALEAIVGRIFIEHDLWVLFPRLRLYGTGDNPVPSAAILAFGSAAAAVAVFAGRGGLRLLALAALALNLAGLFLTYSRGPWMAFLLSTLIALVLWRLPVGRLRIAVAAVMIAGAIAIPIGLVVAEPYLDQTGCSDRLQEENTLTASATDLCRTSHRLSIWRVVGTEIAAHPLFGAGPGTLVKHPFGQHPHNGYLSMAFYYGIPCALAYIALILNALHACLTRPATPLRMMSLWVIVFATVFMATDLANPVSFINSVYLYLWLPLALAVGWPREEMPDGPPGMPRRSPA</sequence>
<feature type="transmembrane region" description="Helical" evidence="5">
    <location>
        <begin position="180"/>
        <end position="200"/>
    </location>
</feature>
<dbReference type="GO" id="GO:0016874">
    <property type="term" value="F:ligase activity"/>
    <property type="evidence" value="ECO:0007669"/>
    <property type="project" value="UniProtKB-KW"/>
</dbReference>
<proteinExistence type="predicted"/>
<accession>A0A1M7Z404</accession>
<dbReference type="GO" id="GO:0016020">
    <property type="term" value="C:membrane"/>
    <property type="evidence" value="ECO:0007669"/>
    <property type="project" value="UniProtKB-SubCell"/>
</dbReference>
<protein>
    <submittedName>
        <fullName evidence="7">O-antigen ligase</fullName>
    </submittedName>
</protein>
<evidence type="ECO:0000259" key="6">
    <source>
        <dbReference type="Pfam" id="PF04932"/>
    </source>
</evidence>
<name>A0A1M7Z404_9HYPH</name>
<feature type="transmembrane region" description="Helical" evidence="5">
    <location>
        <begin position="252"/>
        <end position="272"/>
    </location>
</feature>
<feature type="transmembrane region" description="Helical" evidence="5">
    <location>
        <begin position="229"/>
        <end position="245"/>
    </location>
</feature>
<reference evidence="7 8" key="1">
    <citation type="submission" date="2016-12" db="EMBL/GenBank/DDBJ databases">
        <authorList>
            <person name="Song W.-J."/>
            <person name="Kurnit D.M."/>
        </authorList>
    </citation>
    <scope>NUCLEOTIDE SEQUENCE [LARGE SCALE GENOMIC DNA]</scope>
    <source>
        <strain evidence="7 8">DSM 19599</strain>
    </source>
</reference>
<dbReference type="InterPro" id="IPR007016">
    <property type="entry name" value="O-antigen_ligase-rel_domated"/>
</dbReference>
<evidence type="ECO:0000256" key="4">
    <source>
        <dbReference type="ARBA" id="ARBA00023136"/>
    </source>
</evidence>
<feature type="transmembrane region" description="Helical" evidence="5">
    <location>
        <begin position="375"/>
        <end position="392"/>
    </location>
</feature>
<dbReference type="Proteomes" id="UP000186406">
    <property type="component" value="Unassembled WGS sequence"/>
</dbReference>
<feature type="transmembrane region" description="Helical" evidence="5">
    <location>
        <begin position="29"/>
        <end position="62"/>
    </location>
</feature>
<dbReference type="PANTHER" id="PTHR37422">
    <property type="entry name" value="TEICHURONIC ACID BIOSYNTHESIS PROTEIN TUAE"/>
    <property type="match status" value="1"/>
</dbReference>
<feature type="transmembrane region" description="Helical" evidence="5">
    <location>
        <begin position="82"/>
        <end position="102"/>
    </location>
</feature>
<evidence type="ECO:0000313" key="7">
    <source>
        <dbReference type="EMBL" id="SHO59629.1"/>
    </source>
</evidence>
<keyword evidence="3 5" id="KW-1133">Transmembrane helix</keyword>
<evidence type="ECO:0000313" key="8">
    <source>
        <dbReference type="Proteomes" id="UP000186406"/>
    </source>
</evidence>
<organism evidence="7 8">
    <name type="scientific">Pseudoxanthobacter soli DSM 19599</name>
    <dbReference type="NCBI Taxonomy" id="1123029"/>
    <lineage>
        <taxon>Bacteria</taxon>
        <taxon>Pseudomonadati</taxon>
        <taxon>Pseudomonadota</taxon>
        <taxon>Alphaproteobacteria</taxon>
        <taxon>Hyphomicrobiales</taxon>
        <taxon>Segnochrobactraceae</taxon>
        <taxon>Pseudoxanthobacter</taxon>
    </lineage>
</organism>
<feature type="transmembrane region" description="Helical" evidence="5">
    <location>
        <begin position="345"/>
        <end position="368"/>
    </location>
</feature>
<evidence type="ECO:0000256" key="2">
    <source>
        <dbReference type="ARBA" id="ARBA00022692"/>
    </source>
</evidence>